<comment type="caution">
    <text evidence="1">The sequence shown here is derived from an EMBL/GenBank/DDBJ whole genome shotgun (WGS) entry which is preliminary data.</text>
</comment>
<reference evidence="1 2" key="1">
    <citation type="submission" date="2018-10" db="EMBL/GenBank/DDBJ databases">
        <title>Phylogenomics of Brevibacillus.</title>
        <authorList>
            <person name="Dunlap C."/>
        </authorList>
    </citation>
    <scope>NUCLEOTIDE SEQUENCE [LARGE SCALE GENOMIC DNA]</scope>
    <source>
        <strain evidence="1 2">NRRL NRS 1219</strain>
    </source>
</reference>
<dbReference type="AlphaFoldDB" id="A0A3M8ACC5"/>
<evidence type="ECO:0000313" key="1">
    <source>
        <dbReference type="EMBL" id="RNB48879.1"/>
    </source>
</evidence>
<accession>A0A3M8ACC5</accession>
<name>A0A3M8ACC5_9BACL</name>
<evidence type="ECO:0000313" key="2">
    <source>
        <dbReference type="Proteomes" id="UP000276178"/>
    </source>
</evidence>
<sequence>MACVKKQGWKRLLAGSRFFVQIRIDKIFIRYKGKEGCTDGLAQPGFLLLAAAFGRRGMAGDVPR</sequence>
<organism evidence="1 2">
    <name type="scientific">Brevibacillus agri</name>
    <dbReference type="NCBI Taxonomy" id="51101"/>
    <lineage>
        <taxon>Bacteria</taxon>
        <taxon>Bacillati</taxon>
        <taxon>Bacillota</taxon>
        <taxon>Bacilli</taxon>
        <taxon>Bacillales</taxon>
        <taxon>Paenibacillaceae</taxon>
        <taxon>Brevibacillus</taxon>
    </lineage>
</organism>
<gene>
    <name evidence="1" type="ORF">EB820_23135</name>
</gene>
<proteinExistence type="predicted"/>
<dbReference type="EMBL" id="RHHN01000084">
    <property type="protein sequence ID" value="RNB48879.1"/>
    <property type="molecule type" value="Genomic_DNA"/>
</dbReference>
<dbReference type="Proteomes" id="UP000276178">
    <property type="component" value="Unassembled WGS sequence"/>
</dbReference>
<protein>
    <submittedName>
        <fullName evidence="1">Uncharacterized protein</fullName>
    </submittedName>
</protein>